<dbReference type="CDD" id="cd06223">
    <property type="entry name" value="PRTases_typeI"/>
    <property type="match status" value="1"/>
</dbReference>
<keyword evidence="2" id="KW-0328">Glycosyltransferase</keyword>
<dbReference type="InterPro" id="IPR000836">
    <property type="entry name" value="PRTase_dom"/>
</dbReference>
<dbReference type="OrthoDB" id="664757at2"/>
<gene>
    <name evidence="2" type="ORF">D3H65_13030</name>
</gene>
<dbReference type="InterPro" id="IPR050137">
    <property type="entry name" value="PyrR_bifunctional"/>
</dbReference>
<dbReference type="KEGG" id="pseg:D3H65_13030"/>
<accession>A0A3B7MWV0</accession>
<dbReference type="PANTHER" id="PTHR11608">
    <property type="entry name" value="BIFUNCTIONAL PROTEIN PYRR"/>
    <property type="match status" value="1"/>
</dbReference>
<protein>
    <submittedName>
        <fullName evidence="2">Phosphoribosyltransferase</fullName>
    </submittedName>
</protein>
<dbReference type="Pfam" id="PF00156">
    <property type="entry name" value="Pribosyltran"/>
    <property type="match status" value="1"/>
</dbReference>
<keyword evidence="3" id="KW-1185">Reference proteome</keyword>
<sequence>MAKNYILDADTANRKMQRMAYEIVENNLDERQLILAGIRESGSVIARNIQQLLKQISNLPTELITISLDKKKPEEVLITPSIDFTDKVVIIIDDVANSGKTLLYAMKPLLAFHPRKIQTLALVERTHKTFPVSTDYVGLSVATTLQEHIFVETTGDAVTGAYME</sequence>
<feature type="domain" description="Phosphoribosyltransferase" evidence="1">
    <location>
        <begin position="7"/>
        <end position="140"/>
    </location>
</feature>
<dbReference type="AlphaFoldDB" id="A0A3B7MWV0"/>
<keyword evidence="2" id="KW-0808">Transferase</keyword>
<dbReference type="Gene3D" id="3.40.50.2020">
    <property type="match status" value="1"/>
</dbReference>
<name>A0A3B7MWV0_9BACT</name>
<dbReference type="SUPFAM" id="SSF53271">
    <property type="entry name" value="PRTase-like"/>
    <property type="match status" value="1"/>
</dbReference>
<reference evidence="2 3" key="1">
    <citation type="submission" date="2018-09" db="EMBL/GenBank/DDBJ databases">
        <title>Genome sequencing of strain 6GH32-13.</title>
        <authorList>
            <person name="Weon H.-Y."/>
            <person name="Heo J."/>
            <person name="Kwon S.-W."/>
        </authorList>
    </citation>
    <scope>NUCLEOTIDE SEQUENCE [LARGE SCALE GENOMIC DNA]</scope>
    <source>
        <strain evidence="2 3">5GH32-13</strain>
    </source>
</reference>
<evidence type="ECO:0000259" key="1">
    <source>
        <dbReference type="Pfam" id="PF00156"/>
    </source>
</evidence>
<proteinExistence type="predicted"/>
<evidence type="ECO:0000313" key="3">
    <source>
        <dbReference type="Proteomes" id="UP000263900"/>
    </source>
</evidence>
<dbReference type="RefSeq" id="WP_119050734.1">
    <property type="nucleotide sequence ID" value="NZ_CP032157.1"/>
</dbReference>
<dbReference type="GO" id="GO:0016757">
    <property type="term" value="F:glycosyltransferase activity"/>
    <property type="evidence" value="ECO:0007669"/>
    <property type="project" value="UniProtKB-KW"/>
</dbReference>
<dbReference type="EMBL" id="CP032157">
    <property type="protein sequence ID" value="AXY74851.1"/>
    <property type="molecule type" value="Genomic_DNA"/>
</dbReference>
<dbReference type="PANTHER" id="PTHR11608:SF0">
    <property type="entry name" value="BIFUNCTIONAL PROTEIN PYRR"/>
    <property type="match status" value="1"/>
</dbReference>
<evidence type="ECO:0000313" key="2">
    <source>
        <dbReference type="EMBL" id="AXY74851.1"/>
    </source>
</evidence>
<dbReference type="InterPro" id="IPR029057">
    <property type="entry name" value="PRTase-like"/>
</dbReference>
<organism evidence="2 3">
    <name type="scientific">Paraflavitalea soli</name>
    <dbReference type="NCBI Taxonomy" id="2315862"/>
    <lineage>
        <taxon>Bacteria</taxon>
        <taxon>Pseudomonadati</taxon>
        <taxon>Bacteroidota</taxon>
        <taxon>Chitinophagia</taxon>
        <taxon>Chitinophagales</taxon>
        <taxon>Chitinophagaceae</taxon>
        <taxon>Paraflavitalea</taxon>
    </lineage>
</organism>
<dbReference type="Proteomes" id="UP000263900">
    <property type="component" value="Chromosome"/>
</dbReference>